<keyword evidence="3" id="KW-0210">Decarboxylase</keyword>
<dbReference type="SUPFAM" id="SSF53383">
    <property type="entry name" value="PLP-dependent transferases"/>
    <property type="match status" value="1"/>
</dbReference>
<organism evidence="8 9">
    <name type="scientific">Drosophila busckii</name>
    <name type="common">Fruit fly</name>
    <dbReference type="NCBI Taxonomy" id="30019"/>
    <lineage>
        <taxon>Eukaryota</taxon>
        <taxon>Metazoa</taxon>
        <taxon>Ecdysozoa</taxon>
        <taxon>Arthropoda</taxon>
        <taxon>Hexapoda</taxon>
        <taxon>Insecta</taxon>
        <taxon>Pterygota</taxon>
        <taxon>Neoptera</taxon>
        <taxon>Endopterygota</taxon>
        <taxon>Diptera</taxon>
        <taxon>Brachycera</taxon>
        <taxon>Muscomorpha</taxon>
        <taxon>Ephydroidea</taxon>
        <taxon>Drosophilidae</taxon>
        <taxon>Drosophila</taxon>
    </lineage>
</organism>
<evidence type="ECO:0000256" key="4">
    <source>
        <dbReference type="ARBA" id="ARBA00022898"/>
    </source>
</evidence>
<evidence type="ECO:0000313" key="8">
    <source>
        <dbReference type="EMBL" id="ALC44160.1"/>
    </source>
</evidence>
<keyword evidence="5 7" id="KW-0456">Lyase</keyword>
<keyword evidence="4 6" id="KW-0663">Pyridoxal phosphate</keyword>
<sequence length="506" mass="57368">MAEYGAIINGVRDSLTDDWRFIENVFKLLQNADTFCADPNQWDRQKIVHFMQPDELKKLINLSVNEEEQCTRLEIEQLCQQVIQYSVKTSHGRFHNQLFGQLDPYGLAGALLTEALNTSSYTFEVAPVFSLIETEIISTVCRLAGYTQGDGIFAPGGSASNMYGLVLARYKRAPNVKSTGMFGMRPLVLFTSEDSHYSMKKAAHWLGIGADNCVAIRTNDNGQMLLSDLEAQIKAAQERGCEPFFINATAGTTVLGAFDDFTGIAKLAAQYDLWLHVDACLGGAALLAYKHSSLLTGLQKANSFAWNPHKTLGVPLQCSLFLTRESDLLARCNSIEVNYLFQQDKFYDVSYDTGNKSVQCGRKIDAFKFWLMLKARGYGTFGHLVDHAIDMSRLLEQKLRERTDRFRLVQDTHEYSNVCFWYIPKFMRVPKNEENEQWWTRLFTVAPKVKQQMAYSGTLMVGYTPLSSRGLGNFFRMVLTCFPVLKTEELDFILDEIERLGEMCVY</sequence>
<dbReference type="AlphaFoldDB" id="A0A0M4EL78"/>
<dbReference type="InterPro" id="IPR015424">
    <property type="entry name" value="PyrdxlP-dep_Trfase"/>
</dbReference>
<dbReference type="InterPro" id="IPR015421">
    <property type="entry name" value="PyrdxlP-dep_Trfase_major"/>
</dbReference>
<evidence type="ECO:0000313" key="9">
    <source>
        <dbReference type="Proteomes" id="UP000494163"/>
    </source>
</evidence>
<comment type="cofactor">
    <cofactor evidence="1 6 7">
        <name>pyridoxal 5'-phosphate</name>
        <dbReference type="ChEBI" id="CHEBI:597326"/>
    </cofactor>
</comment>
<reference evidence="8 9" key="1">
    <citation type="submission" date="2015-08" db="EMBL/GenBank/DDBJ databases">
        <title>Ancestral chromatin configuration constrains chromatin evolution on differentiating sex chromosomes in Drosophila.</title>
        <authorList>
            <person name="Zhou Q."/>
            <person name="Bachtrog D."/>
        </authorList>
    </citation>
    <scope>NUCLEOTIDE SEQUENCE [LARGE SCALE GENOMIC DNA]</scope>
    <source>
        <tissue evidence="8">Whole larvae</tissue>
    </source>
</reference>
<dbReference type="PANTHER" id="PTHR45677:SF13">
    <property type="entry name" value="LP10922P"/>
    <property type="match status" value="1"/>
</dbReference>
<dbReference type="GO" id="GO:0030170">
    <property type="term" value="F:pyridoxal phosphate binding"/>
    <property type="evidence" value="ECO:0007669"/>
    <property type="project" value="InterPro"/>
</dbReference>
<comment type="similarity">
    <text evidence="2 7">Belongs to the group II decarboxylase family.</text>
</comment>
<evidence type="ECO:0000256" key="6">
    <source>
        <dbReference type="PIRSR" id="PIRSR602129-50"/>
    </source>
</evidence>
<accession>A0A0M4EL78</accession>
<evidence type="ECO:0000256" key="7">
    <source>
        <dbReference type="RuleBase" id="RU000382"/>
    </source>
</evidence>
<dbReference type="GO" id="GO:0016831">
    <property type="term" value="F:carboxy-lyase activity"/>
    <property type="evidence" value="ECO:0007669"/>
    <property type="project" value="UniProtKB-KW"/>
</dbReference>
<dbReference type="Proteomes" id="UP000494163">
    <property type="component" value="Chromosome 3L"/>
</dbReference>
<keyword evidence="9" id="KW-1185">Reference proteome</keyword>
<dbReference type="GO" id="GO:0005737">
    <property type="term" value="C:cytoplasm"/>
    <property type="evidence" value="ECO:0007669"/>
    <property type="project" value="TreeGrafter"/>
</dbReference>
<evidence type="ECO:0000256" key="3">
    <source>
        <dbReference type="ARBA" id="ARBA00022793"/>
    </source>
</evidence>
<proteinExistence type="inferred from homology"/>
<dbReference type="SMR" id="A0A0M4EL78"/>
<dbReference type="InterPro" id="IPR002129">
    <property type="entry name" value="PyrdxlP-dep_de-COase"/>
</dbReference>
<evidence type="ECO:0000256" key="5">
    <source>
        <dbReference type="ARBA" id="ARBA00023239"/>
    </source>
</evidence>
<gene>
    <name evidence="8" type="ORF">Dbus_chr3Lg1326</name>
</gene>
<protein>
    <submittedName>
        <fullName evidence="8">CG5618</fullName>
    </submittedName>
</protein>
<evidence type="ECO:0000256" key="2">
    <source>
        <dbReference type="ARBA" id="ARBA00009533"/>
    </source>
</evidence>
<dbReference type="PANTHER" id="PTHR45677">
    <property type="entry name" value="GLUTAMATE DECARBOXYLASE-RELATED"/>
    <property type="match status" value="1"/>
</dbReference>
<dbReference type="Gene3D" id="3.90.1150.170">
    <property type="match status" value="1"/>
</dbReference>
<dbReference type="OMA" id="KEETPEW"/>
<name>A0A0M4EL78_DROBS</name>
<dbReference type="STRING" id="30019.A0A0M4EL78"/>
<dbReference type="GO" id="GO:0019752">
    <property type="term" value="P:carboxylic acid metabolic process"/>
    <property type="evidence" value="ECO:0007669"/>
    <property type="project" value="InterPro"/>
</dbReference>
<dbReference type="OrthoDB" id="392571at2759"/>
<feature type="modified residue" description="N6-(pyridoxal phosphate)lysine" evidence="6">
    <location>
        <position position="310"/>
    </location>
</feature>
<evidence type="ECO:0000256" key="1">
    <source>
        <dbReference type="ARBA" id="ARBA00001933"/>
    </source>
</evidence>
<dbReference type="Gene3D" id="3.40.640.10">
    <property type="entry name" value="Type I PLP-dependent aspartate aminotransferase-like (Major domain)"/>
    <property type="match status" value="1"/>
</dbReference>
<dbReference type="Pfam" id="PF00282">
    <property type="entry name" value="Pyridoxal_deC"/>
    <property type="match status" value="1"/>
</dbReference>
<dbReference type="EMBL" id="CP012525">
    <property type="protein sequence ID" value="ALC44160.1"/>
    <property type="molecule type" value="Genomic_DNA"/>
</dbReference>